<dbReference type="STRING" id="169760.PSTEL_17840"/>
<evidence type="ECO:0000313" key="4">
    <source>
        <dbReference type="EMBL" id="AIQ64691.1"/>
    </source>
</evidence>
<protein>
    <submittedName>
        <fullName evidence="4">Short-chain dehydrogenase</fullName>
    </submittedName>
</protein>
<dbReference type="Proteomes" id="UP000029507">
    <property type="component" value="Chromosome"/>
</dbReference>
<name>A0A089LT22_9BACL</name>
<dbReference type="Pfam" id="PF00106">
    <property type="entry name" value="adh_short"/>
    <property type="match status" value="1"/>
</dbReference>
<dbReference type="InterPro" id="IPR002347">
    <property type="entry name" value="SDR_fam"/>
</dbReference>
<evidence type="ECO:0000256" key="2">
    <source>
        <dbReference type="ARBA" id="ARBA00023002"/>
    </source>
</evidence>
<dbReference type="HOGENOM" id="CLU_010194_2_9_9"/>
<comment type="similarity">
    <text evidence="1 3">Belongs to the short-chain dehydrogenases/reductases (SDR) family.</text>
</comment>
<dbReference type="AlphaFoldDB" id="A0A089LT22"/>
<dbReference type="GO" id="GO:0016491">
    <property type="term" value="F:oxidoreductase activity"/>
    <property type="evidence" value="ECO:0007669"/>
    <property type="project" value="UniProtKB-KW"/>
</dbReference>
<dbReference type="KEGG" id="pste:PSTEL_17840"/>
<evidence type="ECO:0000256" key="3">
    <source>
        <dbReference type="RuleBase" id="RU000363"/>
    </source>
</evidence>
<keyword evidence="2" id="KW-0560">Oxidoreductase</keyword>
<dbReference type="InterPro" id="IPR036291">
    <property type="entry name" value="NAD(P)-bd_dom_sf"/>
</dbReference>
<dbReference type="PANTHER" id="PTHR44169">
    <property type="entry name" value="NADPH-DEPENDENT 1-ACYLDIHYDROXYACETONE PHOSPHATE REDUCTASE"/>
    <property type="match status" value="1"/>
</dbReference>
<dbReference type="CDD" id="cd05374">
    <property type="entry name" value="17beta-HSD-like_SDR_c"/>
    <property type="match status" value="1"/>
</dbReference>
<dbReference type="Gene3D" id="3.40.50.720">
    <property type="entry name" value="NAD(P)-binding Rossmann-like Domain"/>
    <property type="match status" value="1"/>
</dbReference>
<proteinExistence type="inferred from homology"/>
<accession>A0A089LT22</accession>
<dbReference type="RefSeq" id="WP_038697153.1">
    <property type="nucleotide sequence ID" value="NZ_CP009286.1"/>
</dbReference>
<dbReference type="EMBL" id="CP009286">
    <property type="protein sequence ID" value="AIQ64691.1"/>
    <property type="molecule type" value="Genomic_DNA"/>
</dbReference>
<dbReference type="SUPFAM" id="SSF51735">
    <property type="entry name" value="NAD(P)-binding Rossmann-fold domains"/>
    <property type="match status" value="1"/>
</dbReference>
<dbReference type="PRINTS" id="PR00080">
    <property type="entry name" value="SDRFAMILY"/>
</dbReference>
<reference evidence="4 5" key="1">
    <citation type="submission" date="2014-08" db="EMBL/GenBank/DDBJ databases">
        <title>Comparative genomics of the Paenibacillus odorifer group.</title>
        <authorList>
            <person name="den Bakker H.C."/>
            <person name="Tsai Y.-C."/>
            <person name="Martin N."/>
            <person name="Korlach J."/>
            <person name="Wiedmann M."/>
        </authorList>
    </citation>
    <scope>NUCLEOTIDE SEQUENCE [LARGE SCALE GENOMIC DNA]</scope>
    <source>
        <strain evidence="4 5">DSM 14472</strain>
    </source>
</reference>
<gene>
    <name evidence="4" type="ORF">PSTEL_17840</name>
</gene>
<keyword evidence="5" id="KW-1185">Reference proteome</keyword>
<evidence type="ECO:0000256" key="1">
    <source>
        <dbReference type="ARBA" id="ARBA00006484"/>
    </source>
</evidence>
<sequence length="272" mass="29849">MSQKVALITGASSGIGKEAAIELKNKGFTVYAAARRIDKMQDLAAKGIRPVSIDVTDDESMIEGVNEILKKEGRIDVLVNNAGYGSYGAVEDVPMEEARRQMEVNVFGLARMIQLVVPNMRKNKYGKIVNVSSMGGKIWTNFGGWYHATKFAVEGLSDCLRLELEPFGIDVIVVEPGGIKTDWGIIAAENLKKVSAKGPYAQAASKTAEGMIKNYTGNQLSKPELIARTIGKAVTVRRPRTRYLVGFMAKPMVFMKNIFGDRAHDRIIKMFG</sequence>
<dbReference type="PRINTS" id="PR00081">
    <property type="entry name" value="GDHRDH"/>
</dbReference>
<dbReference type="NCBIfam" id="NF004826">
    <property type="entry name" value="PRK06182.1"/>
    <property type="match status" value="1"/>
</dbReference>
<organism evidence="4 5">
    <name type="scientific">Paenibacillus stellifer</name>
    <dbReference type="NCBI Taxonomy" id="169760"/>
    <lineage>
        <taxon>Bacteria</taxon>
        <taxon>Bacillati</taxon>
        <taxon>Bacillota</taxon>
        <taxon>Bacilli</taxon>
        <taxon>Bacillales</taxon>
        <taxon>Paenibacillaceae</taxon>
        <taxon>Paenibacillus</taxon>
    </lineage>
</organism>
<evidence type="ECO:0000313" key="5">
    <source>
        <dbReference type="Proteomes" id="UP000029507"/>
    </source>
</evidence>
<dbReference type="PANTHER" id="PTHR44169:SF6">
    <property type="entry name" value="NADPH-DEPENDENT 1-ACYLDIHYDROXYACETONE PHOSPHATE REDUCTASE"/>
    <property type="match status" value="1"/>
</dbReference>
<dbReference type="OrthoDB" id="9775296at2"/>